<reference evidence="1 2" key="1">
    <citation type="submission" date="2020-08" db="EMBL/GenBank/DDBJ databases">
        <title>Genomic Encyclopedia of Type Strains, Phase IV (KMG-IV): sequencing the most valuable type-strain genomes for metagenomic binning, comparative biology and taxonomic classification.</title>
        <authorList>
            <person name="Goeker M."/>
        </authorList>
    </citation>
    <scope>NUCLEOTIDE SEQUENCE [LARGE SCALE GENOMIC DNA]</scope>
    <source>
        <strain evidence="1 2">YIM 65646</strain>
    </source>
</reference>
<evidence type="ECO:0000313" key="1">
    <source>
        <dbReference type="EMBL" id="MBB6037349.1"/>
    </source>
</evidence>
<name>A0A841FY18_9ACTN</name>
<keyword evidence="2" id="KW-1185">Reference proteome</keyword>
<comment type="caution">
    <text evidence="1">The sequence shown here is derived from an EMBL/GenBank/DDBJ whole genome shotgun (WGS) entry which is preliminary data.</text>
</comment>
<dbReference type="AlphaFoldDB" id="A0A841FY18"/>
<dbReference type="Proteomes" id="UP000548476">
    <property type="component" value="Unassembled WGS sequence"/>
</dbReference>
<protein>
    <submittedName>
        <fullName evidence="1">Uncharacterized protein</fullName>
    </submittedName>
</protein>
<dbReference type="RefSeq" id="WP_184790173.1">
    <property type="nucleotide sequence ID" value="NZ_BONT01000081.1"/>
</dbReference>
<accession>A0A841FY18</accession>
<gene>
    <name evidence="1" type="ORF">HNR73_005225</name>
</gene>
<evidence type="ECO:0000313" key="2">
    <source>
        <dbReference type="Proteomes" id="UP000548476"/>
    </source>
</evidence>
<organism evidence="1 2">
    <name type="scientific">Phytomonospora endophytica</name>
    <dbReference type="NCBI Taxonomy" id="714109"/>
    <lineage>
        <taxon>Bacteria</taxon>
        <taxon>Bacillati</taxon>
        <taxon>Actinomycetota</taxon>
        <taxon>Actinomycetes</taxon>
        <taxon>Micromonosporales</taxon>
        <taxon>Micromonosporaceae</taxon>
        <taxon>Phytomonospora</taxon>
    </lineage>
</organism>
<proteinExistence type="predicted"/>
<dbReference type="EMBL" id="JACHGT010000012">
    <property type="protein sequence ID" value="MBB6037349.1"/>
    <property type="molecule type" value="Genomic_DNA"/>
</dbReference>
<sequence length="752" mass="81641">MYEPGSKAALALLEAAEPGDWPRLIASRREMLIALAQQAPRLPRTLIEHALTGAEPGLLRAIADNTALQAERPDVHGRLLADGSAPVLKAVLYRDSSRYGEQPCWSHAEVREMLARPGRDDPLWSDPELVRLLTGGLHYTHHTAPVVCRAPGVAAATYRARYDILGTTDRLHALASVAEADGIDAVAALLAEHDTPEAPRPLDLASLRAALEEFQSTRSLLTHLRARDIVPGHLLRHYATIDWAAVTAEHLRKKFAKETVTALTSRPDCTAEAARALGDIAVVAAAGDHDWVIDHAVPAKNALKALRGTRIERLEQLVADVLGDDPGAWRAMRVEATRHKGTIAELFTLLTARVTAGDLPDRPRPGEVPPPPAGGRLSLKIADAAYLTLLDAATPDVRLALLPVLDGPAAHALLTQGHERIPEWTDVLLALGDVTLLTCLADDRRLSAEEVTRLMALDVPEVSHALGARHRDWAPRSAVNCPDTGLRTVILTKIHVRGEIPRLRILLDEWERHGREGLPAMIKLTVAQSGLPAFTAAIRRRVEGLLAHDDEAAALAELRARVLDGESAAGQIALLRKASAKYKTVGIEHHDWHWADLLAEHRREPFADQVFFDLTRAPACPDDLRALADGMVRHWETDAEAELADGKPLADVLAAHTLIDQQTQWIRRLLRGGHLTWTDVLTHARPAKTALAVLTDDDPEGRKLLAEHVTAELGTAADTWQLALTMLPEFTGSPLELLRTANLAVGAAPGAA</sequence>